<dbReference type="PATRIC" id="fig|35841.7.peg.1112"/>
<evidence type="ECO:0000313" key="2">
    <source>
        <dbReference type="EMBL" id="KIO74424.1"/>
    </source>
</evidence>
<name>A0A090KPY1_9BACI</name>
<dbReference type="SUPFAM" id="SSF142906">
    <property type="entry name" value="YjbR-like"/>
    <property type="match status" value="1"/>
</dbReference>
<dbReference type="OrthoDB" id="9789813at2"/>
<dbReference type="RefSeq" id="WP_034768481.1">
    <property type="nucleotide sequence ID" value="NZ_CCRF01000035.1"/>
</dbReference>
<evidence type="ECO:0000313" key="4">
    <source>
        <dbReference type="Proteomes" id="UP000040576"/>
    </source>
</evidence>
<dbReference type="EMBL" id="JXLU01000002">
    <property type="protein sequence ID" value="KIO74424.1"/>
    <property type="molecule type" value="Genomic_DNA"/>
</dbReference>
<evidence type="ECO:0000313" key="3">
    <source>
        <dbReference type="Proteomes" id="UP000032076"/>
    </source>
</evidence>
<dbReference type="Pfam" id="PF04237">
    <property type="entry name" value="YjbR"/>
    <property type="match status" value="1"/>
</dbReference>
<evidence type="ECO:0008006" key="5">
    <source>
        <dbReference type="Google" id="ProtNLM"/>
    </source>
</evidence>
<dbReference type="EMBL" id="CCRF01000035">
    <property type="protein sequence ID" value="CEE00719.1"/>
    <property type="molecule type" value="Genomic_DNA"/>
</dbReference>
<gene>
    <name evidence="2" type="ORF">B4167_1377</name>
    <name evidence="1" type="ORF">BT1A1_0871</name>
</gene>
<proteinExistence type="predicted"/>
<dbReference type="Proteomes" id="UP000032076">
    <property type="component" value="Unassembled WGS sequence"/>
</dbReference>
<dbReference type="PANTHER" id="PTHR35145">
    <property type="entry name" value="CYTOPLASMIC PROTEIN-RELATED"/>
    <property type="match status" value="1"/>
</dbReference>
<reference evidence="1 4" key="1">
    <citation type="submission" date="2014-07" db="EMBL/GenBank/DDBJ databases">
        <authorList>
            <person name="Wibberg Daniel"/>
        </authorList>
    </citation>
    <scope>NUCLEOTIDE SEQUENCE [LARGE SCALE GENOMIC DNA]</scope>
</reference>
<sequence>MDKTTIETICLNLTGTIQDYKKEWEATRFLVGNKMYAMIGGDSEGKPILTLKCDPNRSEELRANHDRIIPGYYMNKKHWNSIYFDSSISSELVEKLIIHSYSLVLQSLPKKIQKEISQS</sequence>
<organism evidence="1 4">
    <name type="scientific">Caldibacillus thermoamylovorans</name>
    <dbReference type="NCBI Taxonomy" id="35841"/>
    <lineage>
        <taxon>Bacteria</taxon>
        <taxon>Bacillati</taxon>
        <taxon>Bacillota</taxon>
        <taxon>Bacilli</taxon>
        <taxon>Bacillales</taxon>
        <taxon>Bacillaceae</taxon>
        <taxon>Caldibacillus</taxon>
    </lineage>
</organism>
<reference evidence="2 3" key="2">
    <citation type="submission" date="2015-01" db="EMBL/GenBank/DDBJ databases">
        <title>Draft Genome Sequences of Four Bacillus thermoamylovorans Strains, Isolated From Food Products.</title>
        <authorList>
            <person name="Krawcyk A.O."/>
            <person name="Berendsen E.M."/>
            <person name="Eijlander R.T."/>
            <person name="de Jong A."/>
            <person name="Wells-Bennik M."/>
            <person name="Kuipers O.P."/>
        </authorList>
    </citation>
    <scope>NUCLEOTIDE SEQUENCE [LARGE SCALE GENOMIC DNA]</scope>
    <source>
        <strain evidence="2 3">B4167</strain>
    </source>
</reference>
<keyword evidence="4" id="KW-1185">Reference proteome</keyword>
<dbReference type="AlphaFoldDB" id="A0A090KPY1"/>
<protein>
    <recommendedName>
        <fullName evidence="5">DNA-binding protein</fullName>
    </recommendedName>
</protein>
<dbReference type="Gene3D" id="3.90.1150.30">
    <property type="match status" value="1"/>
</dbReference>
<dbReference type="InterPro" id="IPR038056">
    <property type="entry name" value="YjbR-like_sf"/>
</dbReference>
<accession>A0A090KPY1</accession>
<dbReference type="InterPro" id="IPR058532">
    <property type="entry name" value="YjbR/MT2646/Rv2570-like"/>
</dbReference>
<dbReference type="Proteomes" id="UP000040576">
    <property type="component" value="Unassembled WGS sequence"/>
</dbReference>
<dbReference type="PANTHER" id="PTHR35145:SF1">
    <property type="entry name" value="CYTOPLASMIC PROTEIN"/>
    <property type="match status" value="1"/>
</dbReference>
<dbReference type="InterPro" id="IPR007351">
    <property type="entry name" value="YjbR"/>
</dbReference>
<evidence type="ECO:0000313" key="1">
    <source>
        <dbReference type="EMBL" id="CEE00719.1"/>
    </source>
</evidence>